<comment type="caution">
    <text evidence="6">The sequence shown here is derived from an EMBL/GenBank/DDBJ whole genome shotgun (WGS) entry which is preliminary data.</text>
</comment>
<dbReference type="Gene3D" id="3.40.30.10">
    <property type="entry name" value="Glutaredoxin"/>
    <property type="match status" value="1"/>
</dbReference>
<feature type="domain" description="Thioredoxin" evidence="5">
    <location>
        <begin position="295"/>
        <end position="433"/>
    </location>
</feature>
<dbReference type="PANTHER" id="PTHR42852:SF6">
    <property type="entry name" value="THIOL:DISULFIDE INTERCHANGE PROTEIN DSBE"/>
    <property type="match status" value="1"/>
</dbReference>
<keyword evidence="4" id="KW-0676">Redox-active center</keyword>
<evidence type="ECO:0000313" key="6">
    <source>
        <dbReference type="EMBL" id="RDB07727.1"/>
    </source>
</evidence>
<dbReference type="CDD" id="cd02966">
    <property type="entry name" value="TlpA_like_family"/>
    <property type="match status" value="1"/>
</dbReference>
<evidence type="ECO:0000313" key="7">
    <source>
        <dbReference type="Proteomes" id="UP000253141"/>
    </source>
</evidence>
<dbReference type="InterPro" id="IPR036249">
    <property type="entry name" value="Thioredoxin-like_sf"/>
</dbReference>
<dbReference type="InterPro" id="IPR013766">
    <property type="entry name" value="Thioredoxin_domain"/>
</dbReference>
<dbReference type="SUPFAM" id="SSF52833">
    <property type="entry name" value="Thioredoxin-like"/>
    <property type="match status" value="1"/>
</dbReference>
<dbReference type="InterPro" id="IPR000866">
    <property type="entry name" value="AhpC/TSA"/>
</dbReference>
<keyword evidence="3" id="KW-1015">Disulfide bond</keyword>
<accession>A0A369IH97</accession>
<organism evidence="6 7">
    <name type="scientific">Runella aurantiaca</name>
    <dbReference type="NCBI Taxonomy" id="2282308"/>
    <lineage>
        <taxon>Bacteria</taxon>
        <taxon>Pseudomonadati</taxon>
        <taxon>Bacteroidota</taxon>
        <taxon>Cytophagia</taxon>
        <taxon>Cytophagales</taxon>
        <taxon>Spirosomataceae</taxon>
        <taxon>Runella</taxon>
    </lineage>
</organism>
<dbReference type="OrthoDB" id="6399635at2"/>
<dbReference type="Pfam" id="PF00578">
    <property type="entry name" value="AhpC-TSA"/>
    <property type="match status" value="1"/>
</dbReference>
<name>A0A369IH97_9BACT</name>
<dbReference type="GO" id="GO:0030313">
    <property type="term" value="C:cell envelope"/>
    <property type="evidence" value="ECO:0007669"/>
    <property type="project" value="UniProtKB-SubCell"/>
</dbReference>
<gene>
    <name evidence="6" type="ORF">DVG78_01335</name>
</gene>
<keyword evidence="2" id="KW-0201">Cytochrome c-type biogenesis</keyword>
<dbReference type="PROSITE" id="PS51352">
    <property type="entry name" value="THIOREDOXIN_2"/>
    <property type="match status" value="1"/>
</dbReference>
<keyword evidence="7" id="KW-1185">Reference proteome</keyword>
<dbReference type="AlphaFoldDB" id="A0A369IH97"/>
<sequence>MVAKYYGSYSVQGALRLVKMKFFFFLFSISFCAKSQLIKIPLNTKHGLQDLDKGIKQLYLRADIRNYTGIPLNVSEYIIKRHSIQPEQMHLDDFNNNKINKEEYERLIKKIETPEFSQRKINHFIDLLIGVNKDGKKLLIFDKDRDFNFQNDSIIYLNKDKSYKTSINFEAQLNKNITRKTLSVELIFSDNVVKYSSLLENKFLVLISLDEHKYGHFIFNNHKIFFELNNTFPIAKYTKSNTQINFSSHPDKTSYEIGDTVKIESKYFKISNISTNGDTLLIDTTLNVNTNVTGFRQGWKMPDIVLNDIHGNTSQISYHKNNYTLIDFWASWCRPCRANTPNIKKLKTEYKTKGLVIYGISFDTKKETWLNAIKKDKLDWVNLSDLKGWDSPISEVLRINAIPLYLLVDNDGKILLRESDFKVFNEKIIHIIK</sequence>
<proteinExistence type="predicted"/>
<evidence type="ECO:0000256" key="2">
    <source>
        <dbReference type="ARBA" id="ARBA00022748"/>
    </source>
</evidence>
<dbReference type="EMBL" id="QPIW01000001">
    <property type="protein sequence ID" value="RDB07727.1"/>
    <property type="molecule type" value="Genomic_DNA"/>
</dbReference>
<evidence type="ECO:0000256" key="3">
    <source>
        <dbReference type="ARBA" id="ARBA00023157"/>
    </source>
</evidence>
<dbReference type="Proteomes" id="UP000253141">
    <property type="component" value="Unassembled WGS sequence"/>
</dbReference>
<reference evidence="6 7" key="1">
    <citation type="submission" date="2018-07" db="EMBL/GenBank/DDBJ databases">
        <title>Genome analysis of Runella aurantiaca.</title>
        <authorList>
            <person name="Yang X."/>
        </authorList>
    </citation>
    <scope>NUCLEOTIDE SEQUENCE [LARGE SCALE GENOMIC DNA]</scope>
    <source>
        <strain evidence="6 7">YX9</strain>
    </source>
</reference>
<evidence type="ECO:0000259" key="5">
    <source>
        <dbReference type="PROSITE" id="PS51352"/>
    </source>
</evidence>
<evidence type="ECO:0000256" key="4">
    <source>
        <dbReference type="ARBA" id="ARBA00023284"/>
    </source>
</evidence>
<dbReference type="PANTHER" id="PTHR42852">
    <property type="entry name" value="THIOL:DISULFIDE INTERCHANGE PROTEIN DSBE"/>
    <property type="match status" value="1"/>
</dbReference>
<dbReference type="InterPro" id="IPR050553">
    <property type="entry name" value="Thioredoxin_ResA/DsbE_sf"/>
</dbReference>
<protein>
    <submittedName>
        <fullName evidence="6">TlpA family protein disulfide reductase</fullName>
    </submittedName>
</protein>
<comment type="subcellular location">
    <subcellularLocation>
        <location evidence="1">Cell envelope</location>
    </subcellularLocation>
</comment>
<dbReference type="GO" id="GO:0017004">
    <property type="term" value="P:cytochrome complex assembly"/>
    <property type="evidence" value="ECO:0007669"/>
    <property type="project" value="UniProtKB-KW"/>
</dbReference>
<evidence type="ECO:0000256" key="1">
    <source>
        <dbReference type="ARBA" id="ARBA00004196"/>
    </source>
</evidence>
<dbReference type="RefSeq" id="WP_114459264.1">
    <property type="nucleotide sequence ID" value="NZ_QPIW01000001.1"/>
</dbReference>